<keyword evidence="2" id="KW-1185">Reference proteome</keyword>
<dbReference type="EMBL" id="JAUKVY010000003">
    <property type="protein sequence ID" value="MDO1531945.1"/>
    <property type="molecule type" value="Genomic_DNA"/>
</dbReference>
<dbReference type="Proteomes" id="UP001169027">
    <property type="component" value="Unassembled WGS sequence"/>
</dbReference>
<sequence length="82" mass="8593">MRPTQHPSNTRVLGAPKGWDQSELPCGALAITDVAVEGVRHVVSFWRPDADDLAKLNAGGTVALWIVGATMPPASLTVEAAC</sequence>
<name>A0ABT8RZR5_9BURK</name>
<reference evidence="1" key="1">
    <citation type="submission" date="2023-06" db="EMBL/GenBank/DDBJ databases">
        <authorList>
            <person name="Jiang Y."/>
            <person name="Liu Q."/>
        </authorList>
    </citation>
    <scope>NUCLEOTIDE SEQUENCE</scope>
    <source>
        <strain evidence="1">CGMCC 1.12090</strain>
    </source>
</reference>
<comment type="caution">
    <text evidence="1">The sequence shown here is derived from an EMBL/GenBank/DDBJ whole genome shotgun (WGS) entry which is preliminary data.</text>
</comment>
<evidence type="ECO:0000313" key="2">
    <source>
        <dbReference type="Proteomes" id="UP001169027"/>
    </source>
</evidence>
<dbReference type="RefSeq" id="WP_301805643.1">
    <property type="nucleotide sequence ID" value="NZ_JAUJZH010000003.1"/>
</dbReference>
<proteinExistence type="predicted"/>
<gene>
    <name evidence="1" type="ORF">Q2T77_06570</name>
</gene>
<evidence type="ECO:0000313" key="1">
    <source>
        <dbReference type="EMBL" id="MDO1531945.1"/>
    </source>
</evidence>
<accession>A0ABT8RZR5</accession>
<protein>
    <submittedName>
        <fullName evidence="1">Uncharacterized protein</fullName>
    </submittedName>
</protein>
<organism evidence="1 2">
    <name type="scientific">Variovorax ginsengisoli</name>
    <dbReference type="NCBI Taxonomy" id="363844"/>
    <lineage>
        <taxon>Bacteria</taxon>
        <taxon>Pseudomonadati</taxon>
        <taxon>Pseudomonadota</taxon>
        <taxon>Betaproteobacteria</taxon>
        <taxon>Burkholderiales</taxon>
        <taxon>Comamonadaceae</taxon>
        <taxon>Variovorax</taxon>
    </lineage>
</organism>